<comment type="subunit">
    <text evidence="6">Binds to RNA polymerase II (RNAPII).</text>
</comment>
<keyword evidence="3 6" id="KW-0547">Nucleotide-binding</keyword>
<comment type="function">
    <text evidence="6">Small GTPase required for proper nuclear import of RNA polymerase II and III (RNAPII and RNAPIII). May act at an RNAP assembly step prior to nuclear import.</text>
</comment>
<dbReference type="EMBL" id="JANCYW010000014">
    <property type="protein sequence ID" value="KAK4537734.1"/>
    <property type="molecule type" value="Genomic_DNA"/>
</dbReference>
<keyword evidence="4 6" id="KW-0378">Hydrolase</keyword>
<keyword evidence="8" id="KW-1185">Reference proteome</keyword>
<evidence type="ECO:0000256" key="2">
    <source>
        <dbReference type="ARBA" id="ARBA00014587"/>
    </source>
</evidence>
<accession>A0AAV9IZP9</accession>
<evidence type="ECO:0000313" key="8">
    <source>
        <dbReference type="Proteomes" id="UP001301350"/>
    </source>
</evidence>
<evidence type="ECO:0000256" key="3">
    <source>
        <dbReference type="ARBA" id="ARBA00022741"/>
    </source>
</evidence>
<evidence type="ECO:0000256" key="1">
    <source>
        <dbReference type="ARBA" id="ARBA00005290"/>
    </source>
</evidence>
<dbReference type="PANTHER" id="PTHR21231">
    <property type="entry name" value="XPA-BINDING PROTEIN 1-RELATED"/>
    <property type="match status" value="1"/>
</dbReference>
<dbReference type="InterPro" id="IPR004130">
    <property type="entry name" value="Gpn"/>
</dbReference>
<sequence length="294" mass="32628">MVRCVQLVMGPAGVGKSTYCAALQQHGMVSRQPVHVVNMDPAADALAYEPAADVRELITVDDVSDELALGPNGALVYCMEYVLEDVEWLEEVVTSFVDGDWVVLDMPGQVELYTHFECVRELIRLMERQMEARCCAVFLLDASFLGDASKFFAGALTAMSAMLQLGVPHLNVLSKVDLVKRRLPDRGVEGEEEPWMVVPGEEEREEAFEGALERFLLPDVPALVAELDAKMDARFRALNARVGALLEDYSLVQLVPFSSTDEEAIADAMLQVGMLLQHDEEREVRPQPEWEGTV</sequence>
<evidence type="ECO:0000256" key="4">
    <source>
        <dbReference type="ARBA" id="ARBA00022801"/>
    </source>
</evidence>
<dbReference type="Gene3D" id="3.40.50.300">
    <property type="entry name" value="P-loop containing nucleotide triphosphate hydrolases"/>
    <property type="match status" value="1"/>
</dbReference>
<dbReference type="Proteomes" id="UP001301350">
    <property type="component" value="Unassembled WGS sequence"/>
</dbReference>
<proteinExistence type="inferred from homology"/>
<keyword evidence="5 6" id="KW-0342">GTP-binding</keyword>
<name>A0AAV9IZP9_CYACA</name>
<dbReference type="AlphaFoldDB" id="A0AAV9IZP9"/>
<comment type="caution">
    <text evidence="7">The sequence shown here is derived from an EMBL/GenBank/DDBJ whole genome shotgun (WGS) entry which is preliminary data.</text>
</comment>
<dbReference type="GO" id="GO:0005525">
    <property type="term" value="F:GTP binding"/>
    <property type="evidence" value="ECO:0007669"/>
    <property type="project" value="UniProtKB-KW"/>
</dbReference>
<dbReference type="GO" id="GO:0003924">
    <property type="term" value="F:GTPase activity"/>
    <property type="evidence" value="ECO:0007669"/>
    <property type="project" value="TreeGrafter"/>
</dbReference>
<organism evidence="7 8">
    <name type="scientific">Cyanidium caldarium</name>
    <name type="common">Red alga</name>
    <dbReference type="NCBI Taxonomy" id="2771"/>
    <lineage>
        <taxon>Eukaryota</taxon>
        <taxon>Rhodophyta</taxon>
        <taxon>Bangiophyceae</taxon>
        <taxon>Cyanidiales</taxon>
        <taxon>Cyanidiaceae</taxon>
        <taxon>Cyanidium</taxon>
    </lineage>
</organism>
<protein>
    <recommendedName>
        <fullName evidence="2 6">GPN-loop GTPase 3</fullName>
    </recommendedName>
</protein>
<dbReference type="CDD" id="cd17872">
    <property type="entry name" value="GPN3"/>
    <property type="match status" value="1"/>
</dbReference>
<dbReference type="PANTHER" id="PTHR21231:SF7">
    <property type="entry name" value="GPN-LOOP GTPASE 3"/>
    <property type="match status" value="1"/>
</dbReference>
<evidence type="ECO:0000256" key="5">
    <source>
        <dbReference type="ARBA" id="ARBA00023134"/>
    </source>
</evidence>
<dbReference type="InterPro" id="IPR027417">
    <property type="entry name" value="P-loop_NTPase"/>
</dbReference>
<dbReference type="Pfam" id="PF03029">
    <property type="entry name" value="ATP_bind_1"/>
    <property type="match status" value="1"/>
</dbReference>
<comment type="similarity">
    <text evidence="1 6">Belongs to the GPN-loop GTPase family.</text>
</comment>
<evidence type="ECO:0000313" key="7">
    <source>
        <dbReference type="EMBL" id="KAK4537734.1"/>
    </source>
</evidence>
<gene>
    <name evidence="7" type="ORF">CDCA_CDCA14G3759</name>
</gene>
<dbReference type="InterPro" id="IPR030228">
    <property type="entry name" value="Gpn3"/>
</dbReference>
<evidence type="ECO:0000256" key="6">
    <source>
        <dbReference type="RuleBase" id="RU365059"/>
    </source>
</evidence>
<dbReference type="SUPFAM" id="SSF52540">
    <property type="entry name" value="P-loop containing nucleoside triphosphate hydrolases"/>
    <property type="match status" value="1"/>
</dbReference>
<reference evidence="7 8" key="1">
    <citation type="submission" date="2022-07" db="EMBL/GenBank/DDBJ databases">
        <title>Genome-wide signatures of adaptation to extreme environments.</title>
        <authorList>
            <person name="Cho C.H."/>
            <person name="Yoon H.S."/>
        </authorList>
    </citation>
    <scope>NUCLEOTIDE SEQUENCE [LARGE SCALE GENOMIC DNA]</scope>
    <source>
        <strain evidence="7 8">DBV 063 E5</strain>
    </source>
</reference>